<dbReference type="InterPro" id="IPR004087">
    <property type="entry name" value="KH_dom"/>
</dbReference>
<dbReference type="PROSITE" id="PS50823">
    <property type="entry name" value="KH_TYPE_2"/>
    <property type="match status" value="1"/>
</dbReference>
<dbReference type="InterPro" id="IPR001351">
    <property type="entry name" value="Ribosomal_uS3_C"/>
</dbReference>
<dbReference type="SMART" id="SM00322">
    <property type="entry name" value="KH"/>
    <property type="match status" value="1"/>
</dbReference>
<evidence type="ECO:0000256" key="5">
    <source>
        <dbReference type="ARBA" id="ARBA00023274"/>
    </source>
</evidence>
<dbReference type="Gene3D" id="3.30.300.20">
    <property type="match status" value="1"/>
</dbReference>
<keyword evidence="2" id="KW-0699">rRNA-binding</keyword>
<evidence type="ECO:0000259" key="8">
    <source>
        <dbReference type="PROSITE" id="PS50823"/>
    </source>
</evidence>
<feature type="compositionally biased region" description="Basic and acidic residues" evidence="7">
    <location>
        <begin position="244"/>
        <end position="275"/>
    </location>
</feature>
<dbReference type="Pfam" id="PF00189">
    <property type="entry name" value="Ribosomal_S3_C"/>
    <property type="match status" value="1"/>
</dbReference>
<dbReference type="InterPro" id="IPR005703">
    <property type="entry name" value="Ribosomal_uS3_euk/arc"/>
</dbReference>
<dbReference type="NCBIfam" id="NF003219">
    <property type="entry name" value="PRK04191.1"/>
    <property type="match status" value="1"/>
</dbReference>
<organism evidence="9">
    <name type="scientific">uncultured organism</name>
    <dbReference type="NCBI Taxonomy" id="155900"/>
    <lineage>
        <taxon>unclassified sequences</taxon>
        <taxon>environmental samples</taxon>
    </lineage>
</organism>
<dbReference type="GO" id="GO:1990904">
    <property type="term" value="C:ribonucleoprotein complex"/>
    <property type="evidence" value="ECO:0007669"/>
    <property type="project" value="UniProtKB-KW"/>
</dbReference>
<evidence type="ECO:0000256" key="7">
    <source>
        <dbReference type="SAM" id="MobiDB-lite"/>
    </source>
</evidence>
<protein>
    <recommendedName>
        <fullName evidence="6">30S ribosomal protein S3</fullName>
    </recommendedName>
</protein>
<keyword evidence="5" id="KW-0687">Ribonucleoprotein</keyword>
<dbReference type="AlphaFoldDB" id="U3GSR3"/>
<feature type="compositionally biased region" description="Basic and acidic residues" evidence="7">
    <location>
        <begin position="207"/>
        <end position="218"/>
    </location>
</feature>
<keyword evidence="4 9" id="KW-0689">Ribosomal protein</keyword>
<dbReference type="InterPro" id="IPR036419">
    <property type="entry name" value="Ribosomal_S3_C_sf"/>
</dbReference>
<dbReference type="GO" id="GO:0003735">
    <property type="term" value="F:structural constituent of ribosome"/>
    <property type="evidence" value="ECO:0007669"/>
    <property type="project" value="InterPro"/>
</dbReference>
<evidence type="ECO:0000256" key="4">
    <source>
        <dbReference type="ARBA" id="ARBA00022980"/>
    </source>
</evidence>
<evidence type="ECO:0000256" key="6">
    <source>
        <dbReference type="ARBA" id="ARBA00035521"/>
    </source>
</evidence>
<dbReference type="InterPro" id="IPR015946">
    <property type="entry name" value="KH_dom-like_a/b"/>
</dbReference>
<dbReference type="SUPFAM" id="SSF54814">
    <property type="entry name" value="Prokaryotic type KH domain (KH-domain type II)"/>
    <property type="match status" value="1"/>
</dbReference>
<dbReference type="FunFam" id="3.30.300.20:FF:000001">
    <property type="entry name" value="30S ribosomal protein S3"/>
    <property type="match status" value="1"/>
</dbReference>
<dbReference type="Gene3D" id="3.30.1140.32">
    <property type="entry name" value="Ribosomal protein S3, C-terminal domain"/>
    <property type="match status" value="1"/>
</dbReference>
<dbReference type="InterPro" id="IPR027488">
    <property type="entry name" value="Ribosomal_uS3_arc"/>
</dbReference>
<evidence type="ECO:0000256" key="2">
    <source>
        <dbReference type="ARBA" id="ARBA00022730"/>
    </source>
</evidence>
<feature type="compositionally biased region" description="Basic residues" evidence="7">
    <location>
        <begin position="234"/>
        <end position="243"/>
    </location>
</feature>
<comment type="similarity">
    <text evidence="1">Belongs to the universal ribosomal protein uS3 family.</text>
</comment>
<dbReference type="PANTHER" id="PTHR11760">
    <property type="entry name" value="30S/40S RIBOSOMAL PROTEIN S3"/>
    <property type="match status" value="1"/>
</dbReference>
<accession>U3GSR3</accession>
<dbReference type="EMBL" id="KC999199">
    <property type="protein sequence ID" value="AGT99696.1"/>
    <property type="molecule type" value="Genomic_DNA"/>
</dbReference>
<dbReference type="SUPFAM" id="SSF54821">
    <property type="entry name" value="Ribosomal protein S3 C-terminal domain"/>
    <property type="match status" value="1"/>
</dbReference>
<name>U3GSR3_9ZZZZ</name>
<proteinExistence type="inferred from homology"/>
<sequence length="275" mass="30959">MIERQFITQNMKEYLIQEYIAKTLSNVGLSHTKLVKTPSGVKIIIYASRPGLIVGRKGANIKDLTMVMKNKFKLENPQIEIAEIENINIDPQIIAEKIVSSMERFGTQRFKGIVHKVLSEVMGAGARGIEIVISGKIPSARAKTWRFSAGYLKKCGDIAMNYVKKSIMSANLKTGTVGVQVKIMPPDVKLPDDISIYDETKVEEKAAAEKKADEEKSLKSKKGRKKHEGQEPKHNKKESHKNKEHKEHRQELHPAHIQSEPKESKPDNKSEVKAQ</sequence>
<evidence type="ECO:0000256" key="3">
    <source>
        <dbReference type="ARBA" id="ARBA00022884"/>
    </source>
</evidence>
<dbReference type="GO" id="GO:0019843">
    <property type="term" value="F:rRNA binding"/>
    <property type="evidence" value="ECO:0007669"/>
    <property type="project" value="UniProtKB-KW"/>
</dbReference>
<evidence type="ECO:0000256" key="1">
    <source>
        <dbReference type="ARBA" id="ARBA00010761"/>
    </source>
</evidence>
<reference evidence="9" key="1">
    <citation type="journal article" date="2015" name="Nat. Commun.">
        <title>Diverse, uncultivated ultra-small bacterial cells in groundwater.</title>
        <authorList>
            <person name="Luef B."/>
            <person name="Frischkorn K.R."/>
            <person name="Wrighton K.C."/>
            <person name="Holman H.-Y.N."/>
            <person name="Birarda G."/>
            <person name="Thomas B.C."/>
            <person name="Singh A."/>
            <person name="Williams K.H."/>
            <person name="Siegerist C.E."/>
            <person name="Tringe S.G."/>
            <person name="Downing K.H."/>
            <person name="Comolli L.R."/>
            <person name="Banfield J.F."/>
        </authorList>
    </citation>
    <scope>NUCLEOTIDE SEQUENCE</scope>
</reference>
<dbReference type="InterPro" id="IPR057258">
    <property type="entry name" value="Ribosomal_uS3"/>
</dbReference>
<dbReference type="HAMAP" id="MF_01309_A">
    <property type="entry name" value="Ribosomal_uS3_A"/>
    <property type="match status" value="1"/>
</dbReference>
<dbReference type="InterPro" id="IPR009019">
    <property type="entry name" value="KH_sf_prok-type"/>
</dbReference>
<feature type="domain" description="KH type-2" evidence="8">
    <location>
        <begin position="16"/>
        <end position="85"/>
    </location>
</feature>
<dbReference type="NCBIfam" id="TIGR01008">
    <property type="entry name" value="uS3_euk_arch"/>
    <property type="match status" value="1"/>
</dbReference>
<dbReference type="PANTHER" id="PTHR11760:SF32">
    <property type="entry name" value="SMALL RIBOSOMAL SUBUNIT PROTEIN US3"/>
    <property type="match status" value="1"/>
</dbReference>
<dbReference type="Pfam" id="PF07650">
    <property type="entry name" value="KH_2"/>
    <property type="match status" value="1"/>
</dbReference>
<keyword evidence="3" id="KW-0694">RNA-binding</keyword>
<dbReference type="CDD" id="cd02411">
    <property type="entry name" value="KH-II_30S_S3_arch"/>
    <property type="match status" value="1"/>
</dbReference>
<dbReference type="InterPro" id="IPR004044">
    <property type="entry name" value="KH_dom_type_2"/>
</dbReference>
<evidence type="ECO:0000313" key="9">
    <source>
        <dbReference type="EMBL" id="AGT99696.1"/>
    </source>
</evidence>
<feature type="region of interest" description="Disordered" evidence="7">
    <location>
        <begin position="207"/>
        <end position="275"/>
    </location>
</feature>